<dbReference type="SUPFAM" id="SSF51569">
    <property type="entry name" value="Aldolase"/>
    <property type="match status" value="1"/>
</dbReference>
<dbReference type="CDD" id="cd00408">
    <property type="entry name" value="DHDPS-like"/>
    <property type="match status" value="1"/>
</dbReference>
<comment type="caution">
    <text evidence="2">The sequence shown here is derived from an EMBL/GenBank/DDBJ whole genome shotgun (WGS) entry which is preliminary data.</text>
</comment>
<evidence type="ECO:0008006" key="4">
    <source>
        <dbReference type="Google" id="ProtNLM"/>
    </source>
</evidence>
<dbReference type="GO" id="GO:0008747">
    <property type="term" value="F:N-acetylneuraminate lyase activity"/>
    <property type="evidence" value="ECO:0007669"/>
    <property type="project" value="TreeGrafter"/>
</dbReference>
<dbReference type="Pfam" id="PF11951">
    <property type="entry name" value="Fungal_trans_2"/>
    <property type="match status" value="1"/>
</dbReference>
<dbReference type="PANTHER" id="PTHR42849">
    <property type="entry name" value="N-ACETYLNEURAMINATE LYASE"/>
    <property type="match status" value="1"/>
</dbReference>
<accession>A0AA38Y0F3</accession>
<evidence type="ECO:0000256" key="1">
    <source>
        <dbReference type="SAM" id="MobiDB-lite"/>
    </source>
</evidence>
<dbReference type="PANTHER" id="PTHR42849:SF1">
    <property type="entry name" value="N-ACETYLNEURAMINATE LYASE"/>
    <property type="match status" value="1"/>
</dbReference>
<dbReference type="Pfam" id="PF00701">
    <property type="entry name" value="DHDPS"/>
    <property type="match status" value="1"/>
</dbReference>
<organism evidence="2 3">
    <name type="scientific">Knufia peltigerae</name>
    <dbReference type="NCBI Taxonomy" id="1002370"/>
    <lineage>
        <taxon>Eukaryota</taxon>
        <taxon>Fungi</taxon>
        <taxon>Dikarya</taxon>
        <taxon>Ascomycota</taxon>
        <taxon>Pezizomycotina</taxon>
        <taxon>Eurotiomycetes</taxon>
        <taxon>Chaetothyriomycetidae</taxon>
        <taxon>Chaetothyriales</taxon>
        <taxon>Trichomeriaceae</taxon>
        <taxon>Knufia</taxon>
    </lineage>
</organism>
<gene>
    <name evidence="2" type="ORF">H2204_008278</name>
</gene>
<dbReference type="GO" id="GO:0005829">
    <property type="term" value="C:cytosol"/>
    <property type="evidence" value="ECO:0007669"/>
    <property type="project" value="TreeGrafter"/>
</dbReference>
<dbReference type="GO" id="GO:0019262">
    <property type="term" value="P:N-acetylneuraminate catabolic process"/>
    <property type="evidence" value="ECO:0007669"/>
    <property type="project" value="TreeGrafter"/>
</dbReference>
<dbReference type="Gene3D" id="3.20.20.70">
    <property type="entry name" value="Aldolase class I"/>
    <property type="match status" value="1"/>
</dbReference>
<dbReference type="PRINTS" id="PR00146">
    <property type="entry name" value="DHPICSNTHASE"/>
</dbReference>
<evidence type="ECO:0000313" key="2">
    <source>
        <dbReference type="EMBL" id="KAJ9631193.1"/>
    </source>
</evidence>
<proteinExistence type="predicted"/>
<dbReference type="AlphaFoldDB" id="A0AA38Y0F3"/>
<feature type="compositionally biased region" description="Basic and acidic residues" evidence="1">
    <location>
        <begin position="318"/>
        <end position="328"/>
    </location>
</feature>
<sequence>MGSDHHLRGVYVALPTPLTADGDEIDEPLLRNHINYLLNAGIHGLVPGGSTGQFTTLTLPERKHLTELCVKFAAGRVPVVTGVGSLSLRDSLDLAEHAAQTGATGLMLLPPFYDALNVSQLGDFLERLRERSGLPLMYYHNPAASGTILTPGQISTLTERGVQYVKYTADDAVGLSEMLWDHGATITTFVGNDTLMFYGLAAGAQGIVWGLANVIPELAMEFWNVVAVQRDFECAREMWTKIRPLCELFESSNYAAAVKTGMQLIGTSAGPMRTPFSLLEGNDRAELERLLLDAGVKKAYASGDTKGSSDDLSSPSESRARNAEASKESRRMLFGGKLYPPQTTSRAVLTFRGADFERQRMISQITKPLSGLNLGSILDRLEEQCPVDGETISQGPLGVFRHGPSDPKSSSSSFLGTIHDLDADFVIAPDEKVSPFLGFFDLEMHASTDSQFETALPDFIEYELPSDSCTPAWQPVDSNILSSNELDFSLPYMTRLPLQHQVPPPDDFEMKVPLDVKFLLDHFAGQYVDVVSLIQNKKSPWRILHLPSVLKTFGELVIWKCPNHFQIALFYAVLALSSFHLDRTTAKAKEKGYWWTVGNSHYSQAASELRKGLDGGHDRATKVKYKDVLMAILTMVTVCITSGNMEDARSYLLRAQDIVRRRGLPKANKSRKVRTLHSTFVFLRVIEDSTFPYPKSMQLPSPDAKRESSMRYPSFGLHTAESESIGQTIPPADLWHNLAEGEPEGDGGSAFRLVYGIPESLFVLMSHVSYLSQQIRHFKEFCPLASASQFHEIQKRVAIIEDALCNWEGKSDRLGEADSRRRVSADQWASTWSSTSLPDDLNIGGMRDQRQPCADATGVKEGHVSHMALAVHSALLIYFYRQVREVNPFVLQPFVKRVKEHLLACEIYKTTHAIASSSLVWPGFIAAVEANDDKDFRELIDWLKSCGDRFGLRNFDRAAEIATEIRQTKLGSSDRNKANWMDVLREKQAPLVCS</sequence>
<dbReference type="InterPro" id="IPR021858">
    <property type="entry name" value="Fun_TF"/>
</dbReference>
<feature type="region of interest" description="Disordered" evidence="1">
    <location>
        <begin position="301"/>
        <end position="328"/>
    </location>
</feature>
<dbReference type="Proteomes" id="UP001172681">
    <property type="component" value="Unassembled WGS sequence"/>
</dbReference>
<evidence type="ECO:0000313" key="3">
    <source>
        <dbReference type="Proteomes" id="UP001172681"/>
    </source>
</evidence>
<name>A0AA38Y0F3_9EURO</name>
<dbReference type="SMART" id="SM01130">
    <property type="entry name" value="DHDPS"/>
    <property type="match status" value="1"/>
</dbReference>
<dbReference type="EMBL" id="JAPDRN010000059">
    <property type="protein sequence ID" value="KAJ9631193.1"/>
    <property type="molecule type" value="Genomic_DNA"/>
</dbReference>
<reference evidence="2" key="1">
    <citation type="submission" date="2022-10" db="EMBL/GenBank/DDBJ databases">
        <title>Culturing micro-colonial fungi from biological soil crusts in the Mojave desert and describing Neophaeococcomyces mojavensis, and introducing the new genera and species Taxawa tesnikishii.</title>
        <authorList>
            <person name="Kurbessoian T."/>
            <person name="Stajich J.E."/>
        </authorList>
    </citation>
    <scope>NUCLEOTIDE SEQUENCE</scope>
    <source>
        <strain evidence="2">TK_35</strain>
    </source>
</reference>
<keyword evidence="3" id="KW-1185">Reference proteome</keyword>
<dbReference type="InterPro" id="IPR002220">
    <property type="entry name" value="DapA-like"/>
</dbReference>
<protein>
    <recommendedName>
        <fullName evidence="4">Dihydrodipicolinate synthase</fullName>
    </recommendedName>
</protein>
<dbReference type="InterPro" id="IPR013785">
    <property type="entry name" value="Aldolase_TIM"/>
</dbReference>